<proteinExistence type="predicted"/>
<evidence type="ECO:0000313" key="2">
    <source>
        <dbReference type="EMBL" id="MBX42020.1"/>
    </source>
</evidence>
<protein>
    <submittedName>
        <fullName evidence="2">Uncharacterized protein</fullName>
    </submittedName>
</protein>
<name>A0A2P2NHY2_RHIMU</name>
<dbReference type="EMBL" id="GGEC01061536">
    <property type="protein sequence ID" value="MBX42020.1"/>
    <property type="molecule type" value="Transcribed_RNA"/>
</dbReference>
<feature type="region of interest" description="Disordered" evidence="1">
    <location>
        <begin position="1"/>
        <end position="25"/>
    </location>
</feature>
<organism evidence="2">
    <name type="scientific">Rhizophora mucronata</name>
    <name type="common">Asiatic mangrove</name>
    <dbReference type="NCBI Taxonomy" id="61149"/>
    <lineage>
        <taxon>Eukaryota</taxon>
        <taxon>Viridiplantae</taxon>
        <taxon>Streptophyta</taxon>
        <taxon>Embryophyta</taxon>
        <taxon>Tracheophyta</taxon>
        <taxon>Spermatophyta</taxon>
        <taxon>Magnoliopsida</taxon>
        <taxon>eudicotyledons</taxon>
        <taxon>Gunneridae</taxon>
        <taxon>Pentapetalae</taxon>
        <taxon>rosids</taxon>
        <taxon>fabids</taxon>
        <taxon>Malpighiales</taxon>
        <taxon>Rhizophoraceae</taxon>
        <taxon>Rhizophora</taxon>
    </lineage>
</organism>
<evidence type="ECO:0000256" key="1">
    <source>
        <dbReference type="SAM" id="MobiDB-lite"/>
    </source>
</evidence>
<reference evidence="2" key="1">
    <citation type="submission" date="2018-02" db="EMBL/GenBank/DDBJ databases">
        <title>Rhizophora mucronata_Transcriptome.</title>
        <authorList>
            <person name="Meera S.P."/>
            <person name="Sreeshan A."/>
            <person name="Augustine A."/>
        </authorList>
    </citation>
    <scope>NUCLEOTIDE SEQUENCE</scope>
    <source>
        <tissue evidence="2">Leaf</tissue>
    </source>
</reference>
<accession>A0A2P2NHY2</accession>
<dbReference type="AlphaFoldDB" id="A0A2P2NHY2"/>
<sequence>MGMKPHTYSGNGGMLQSHISPHQFL</sequence>